<dbReference type="EMBL" id="CABITT030000001">
    <property type="protein sequence ID" value="VVA90059.1"/>
    <property type="molecule type" value="Genomic_DNA"/>
</dbReference>
<evidence type="ECO:0000313" key="12">
    <source>
        <dbReference type="EMBL" id="VVA90059.1"/>
    </source>
</evidence>
<evidence type="ECO:0000256" key="1">
    <source>
        <dbReference type="ARBA" id="ARBA00000189"/>
    </source>
</evidence>
<dbReference type="PRINTS" id="PR00461">
    <property type="entry name" value="PLPEROXIDASE"/>
</dbReference>
<sequence length="90" mass="9604">MAIKNILVLVVILSVLGVSIAQKVSQKKGLFTSDSALLDDPETKSYIETQVATGGSSFAKVFSDSMLKLGLLEVLTGNKGEIRKKCAFVN</sequence>
<organism evidence="12 13">
    <name type="scientific">Arabis nemorensis</name>
    <dbReference type="NCBI Taxonomy" id="586526"/>
    <lineage>
        <taxon>Eukaryota</taxon>
        <taxon>Viridiplantae</taxon>
        <taxon>Streptophyta</taxon>
        <taxon>Embryophyta</taxon>
        <taxon>Tracheophyta</taxon>
        <taxon>Spermatophyta</taxon>
        <taxon>Magnoliopsida</taxon>
        <taxon>eudicotyledons</taxon>
        <taxon>Gunneridae</taxon>
        <taxon>Pentapetalae</taxon>
        <taxon>rosids</taxon>
        <taxon>malvids</taxon>
        <taxon>Brassicales</taxon>
        <taxon>Brassicaceae</taxon>
        <taxon>Arabideae</taxon>
        <taxon>Arabis</taxon>
    </lineage>
</organism>
<keyword evidence="6" id="KW-0349">Heme</keyword>
<evidence type="ECO:0000256" key="8">
    <source>
        <dbReference type="ARBA" id="ARBA00023002"/>
    </source>
</evidence>
<evidence type="ECO:0000256" key="7">
    <source>
        <dbReference type="ARBA" id="ARBA00022723"/>
    </source>
</evidence>
<proteinExistence type="predicted"/>
<dbReference type="PANTHER" id="PTHR31517:SF48">
    <property type="entry name" value="PEROXIDASE 16-RELATED"/>
    <property type="match status" value="1"/>
</dbReference>
<protein>
    <recommendedName>
        <fullName evidence="4">peroxidase</fullName>
        <ecNumber evidence="4">1.11.1.7</ecNumber>
    </recommendedName>
</protein>
<feature type="domain" description="Plant heme peroxidase family profile" evidence="11">
    <location>
        <begin position="22"/>
        <end position="90"/>
    </location>
</feature>
<comment type="caution">
    <text evidence="12">The sequence shown here is derived from an EMBL/GenBank/DDBJ whole genome shotgun (WGS) entry which is preliminary data.</text>
</comment>
<reference evidence="12" key="1">
    <citation type="submission" date="2019-07" db="EMBL/GenBank/DDBJ databases">
        <authorList>
            <person name="Dittberner H."/>
        </authorList>
    </citation>
    <scope>NUCLEOTIDE SEQUENCE [LARGE SCALE GENOMIC DNA]</scope>
</reference>
<evidence type="ECO:0000313" key="13">
    <source>
        <dbReference type="Proteomes" id="UP000489600"/>
    </source>
</evidence>
<dbReference type="GO" id="GO:0046872">
    <property type="term" value="F:metal ion binding"/>
    <property type="evidence" value="ECO:0007669"/>
    <property type="project" value="UniProtKB-KW"/>
</dbReference>
<dbReference type="GO" id="GO:0020037">
    <property type="term" value="F:heme binding"/>
    <property type="evidence" value="ECO:0007669"/>
    <property type="project" value="InterPro"/>
</dbReference>
<dbReference type="AlphaFoldDB" id="A0A565AM11"/>
<feature type="chain" id="PRO_5021862417" description="peroxidase" evidence="10">
    <location>
        <begin position="22"/>
        <end position="90"/>
    </location>
</feature>
<keyword evidence="7" id="KW-0479">Metal-binding</keyword>
<dbReference type="SUPFAM" id="SSF48113">
    <property type="entry name" value="Heme-dependent peroxidases"/>
    <property type="match status" value="1"/>
</dbReference>
<dbReference type="OrthoDB" id="1738961at2759"/>
<dbReference type="InterPro" id="IPR002016">
    <property type="entry name" value="Haem_peroxidase"/>
</dbReference>
<dbReference type="GO" id="GO:0140825">
    <property type="term" value="F:lactoperoxidase activity"/>
    <property type="evidence" value="ECO:0007669"/>
    <property type="project" value="UniProtKB-EC"/>
</dbReference>
<feature type="signal peptide" evidence="10">
    <location>
        <begin position="1"/>
        <end position="21"/>
    </location>
</feature>
<dbReference type="EC" id="1.11.1.7" evidence="4"/>
<gene>
    <name evidence="12" type="ORF">ANE_LOCUS504</name>
</gene>
<dbReference type="PROSITE" id="PS50873">
    <property type="entry name" value="PEROXIDASE_4"/>
    <property type="match status" value="1"/>
</dbReference>
<evidence type="ECO:0000256" key="3">
    <source>
        <dbReference type="ARBA" id="ARBA00001970"/>
    </source>
</evidence>
<keyword evidence="9" id="KW-0408">Iron</keyword>
<keyword evidence="10" id="KW-0732">Signal</keyword>
<evidence type="ECO:0000259" key="11">
    <source>
        <dbReference type="PROSITE" id="PS50873"/>
    </source>
</evidence>
<name>A0A565AM11_9BRAS</name>
<comment type="cofactor">
    <cofactor evidence="2">
        <name>Ca(2+)</name>
        <dbReference type="ChEBI" id="CHEBI:29108"/>
    </cofactor>
</comment>
<dbReference type="Gene3D" id="1.10.520.10">
    <property type="match status" value="1"/>
</dbReference>
<dbReference type="Proteomes" id="UP000489600">
    <property type="component" value="Unassembled WGS sequence"/>
</dbReference>
<comment type="catalytic activity">
    <reaction evidence="1">
        <text>2 a phenolic donor + H2O2 = 2 a phenolic radical donor + 2 H2O</text>
        <dbReference type="Rhea" id="RHEA:56136"/>
        <dbReference type="ChEBI" id="CHEBI:15377"/>
        <dbReference type="ChEBI" id="CHEBI:16240"/>
        <dbReference type="ChEBI" id="CHEBI:139520"/>
        <dbReference type="ChEBI" id="CHEBI:139521"/>
        <dbReference type="EC" id="1.11.1.7"/>
    </reaction>
</comment>
<evidence type="ECO:0000256" key="5">
    <source>
        <dbReference type="ARBA" id="ARBA00022559"/>
    </source>
</evidence>
<evidence type="ECO:0000256" key="4">
    <source>
        <dbReference type="ARBA" id="ARBA00012313"/>
    </source>
</evidence>
<dbReference type="InterPro" id="IPR000823">
    <property type="entry name" value="Peroxidase_pln"/>
</dbReference>
<comment type="cofactor">
    <cofactor evidence="3">
        <name>heme b</name>
        <dbReference type="ChEBI" id="CHEBI:60344"/>
    </cofactor>
</comment>
<keyword evidence="8" id="KW-0560">Oxidoreductase</keyword>
<keyword evidence="13" id="KW-1185">Reference proteome</keyword>
<dbReference type="Gene3D" id="1.10.420.10">
    <property type="entry name" value="Peroxidase, domain 2"/>
    <property type="match status" value="1"/>
</dbReference>
<keyword evidence="5" id="KW-0575">Peroxidase</keyword>
<dbReference type="PANTHER" id="PTHR31517">
    <property type="match status" value="1"/>
</dbReference>
<accession>A0A565AM11</accession>
<evidence type="ECO:0000256" key="6">
    <source>
        <dbReference type="ARBA" id="ARBA00022617"/>
    </source>
</evidence>
<evidence type="ECO:0000256" key="2">
    <source>
        <dbReference type="ARBA" id="ARBA00001913"/>
    </source>
</evidence>
<evidence type="ECO:0000256" key="9">
    <source>
        <dbReference type="ARBA" id="ARBA00023004"/>
    </source>
</evidence>
<dbReference type="InterPro" id="IPR010255">
    <property type="entry name" value="Haem_peroxidase_sf"/>
</dbReference>
<dbReference type="GO" id="GO:0006979">
    <property type="term" value="P:response to oxidative stress"/>
    <property type="evidence" value="ECO:0007669"/>
    <property type="project" value="InterPro"/>
</dbReference>
<evidence type="ECO:0000256" key="10">
    <source>
        <dbReference type="SAM" id="SignalP"/>
    </source>
</evidence>